<keyword evidence="2 5" id="KW-0547">Nucleotide-binding</keyword>
<dbReference type="InterPro" id="IPR004130">
    <property type="entry name" value="Gpn"/>
</dbReference>
<comment type="function">
    <text evidence="5">Small GTPase required for proper localization of RNA polymerase II and III (RNAPII and RNAPIII). May act at an RNAP assembly step prior to nuclear import.</text>
</comment>
<dbReference type="WBParaSite" id="scaffold40242_cov463.g23684">
    <property type="protein sequence ID" value="scaffold40242_cov463.g23684"/>
    <property type="gene ID" value="scaffold40242_cov463.g23684"/>
</dbReference>
<dbReference type="PANTHER" id="PTHR21231:SF3">
    <property type="entry name" value="GPN-LOOP GTPASE 2"/>
    <property type="match status" value="1"/>
</dbReference>
<dbReference type="Pfam" id="PF03029">
    <property type="entry name" value="ATP_bind_1"/>
    <property type="match status" value="1"/>
</dbReference>
<dbReference type="GO" id="GO:0003924">
    <property type="term" value="F:GTPase activity"/>
    <property type="evidence" value="ECO:0007669"/>
    <property type="project" value="TreeGrafter"/>
</dbReference>
<evidence type="ECO:0000256" key="2">
    <source>
        <dbReference type="ARBA" id="ARBA00022741"/>
    </source>
</evidence>
<dbReference type="InterPro" id="IPR027417">
    <property type="entry name" value="P-loop_NTPase"/>
</dbReference>
<comment type="similarity">
    <text evidence="1 5">Belongs to the GPN-loop GTPase family.</text>
</comment>
<keyword evidence="6" id="KW-1185">Reference proteome</keyword>
<evidence type="ECO:0000313" key="6">
    <source>
        <dbReference type="Proteomes" id="UP000887561"/>
    </source>
</evidence>
<reference evidence="7" key="1">
    <citation type="submission" date="2022-11" db="UniProtKB">
        <authorList>
            <consortium name="WormBaseParasite"/>
        </authorList>
    </citation>
    <scope>IDENTIFICATION</scope>
</reference>
<organism evidence="6 7">
    <name type="scientific">Meloidogyne javanica</name>
    <name type="common">Root-knot nematode worm</name>
    <dbReference type="NCBI Taxonomy" id="6303"/>
    <lineage>
        <taxon>Eukaryota</taxon>
        <taxon>Metazoa</taxon>
        <taxon>Ecdysozoa</taxon>
        <taxon>Nematoda</taxon>
        <taxon>Chromadorea</taxon>
        <taxon>Rhabditida</taxon>
        <taxon>Tylenchina</taxon>
        <taxon>Tylenchomorpha</taxon>
        <taxon>Tylenchoidea</taxon>
        <taxon>Meloidogynidae</taxon>
        <taxon>Meloidogyninae</taxon>
        <taxon>Meloidogyne</taxon>
        <taxon>Meloidogyne incognita group</taxon>
    </lineage>
</organism>
<dbReference type="AlphaFoldDB" id="A0A915MKY1"/>
<evidence type="ECO:0000256" key="1">
    <source>
        <dbReference type="ARBA" id="ARBA00005290"/>
    </source>
</evidence>
<evidence type="ECO:0000256" key="5">
    <source>
        <dbReference type="RuleBase" id="RU365059"/>
    </source>
</evidence>
<dbReference type="GO" id="GO:0005525">
    <property type="term" value="F:GTP binding"/>
    <property type="evidence" value="ECO:0007669"/>
    <property type="project" value="UniProtKB-KW"/>
</dbReference>
<accession>A0A915MKY1</accession>
<proteinExistence type="inferred from homology"/>
<evidence type="ECO:0000313" key="7">
    <source>
        <dbReference type="WBParaSite" id="scaffold40242_cov463.g23684"/>
    </source>
</evidence>
<dbReference type="PANTHER" id="PTHR21231">
    <property type="entry name" value="XPA-BINDING PROTEIN 1-RELATED"/>
    <property type="match status" value="1"/>
</dbReference>
<name>A0A915MKY1_MELJA</name>
<dbReference type="Gene3D" id="3.40.50.300">
    <property type="entry name" value="P-loop containing nucleotide triphosphate hydrolases"/>
    <property type="match status" value="1"/>
</dbReference>
<dbReference type="SUPFAM" id="SSF52540">
    <property type="entry name" value="P-loop containing nucleoside triphosphate hydrolases"/>
    <property type="match status" value="1"/>
</dbReference>
<evidence type="ECO:0000256" key="3">
    <source>
        <dbReference type="ARBA" id="ARBA00022801"/>
    </source>
</evidence>
<dbReference type="GO" id="GO:0005737">
    <property type="term" value="C:cytoplasm"/>
    <property type="evidence" value="ECO:0007669"/>
    <property type="project" value="TreeGrafter"/>
</dbReference>
<evidence type="ECO:0000256" key="4">
    <source>
        <dbReference type="ARBA" id="ARBA00023134"/>
    </source>
</evidence>
<comment type="subunit">
    <text evidence="5">Binds to RNA polymerase II (RNAPII).</text>
</comment>
<keyword evidence="3 5" id="KW-0378">Hydrolase</keyword>
<dbReference type="Proteomes" id="UP000887561">
    <property type="component" value="Unplaced"/>
</dbReference>
<keyword evidence="4 5" id="KW-0342">GTP-binding</keyword>
<sequence>MPGQMELYCSDDSIRKIINRFNTVQWQICAICLNDSTHINDPGKFISVILSSLMAMINLEITQINVLSKIDLLSTKDLPFSLDYFEELPNLKYLVDLLDVREVFLLFF</sequence>
<protein>
    <recommendedName>
        <fullName evidence="5">GPN-loop GTPase 2</fullName>
    </recommendedName>
</protein>